<name>A0A0C5PSM0_9CAUD</name>
<dbReference type="GeneID" id="26626953"/>
<sequence>MSECIDHGKSRSLLKEGYALIKRDGKMRLYHRVVYVRHHGITYADIDGQVIRHSCDNPRCINPEHLLVGSRADNVQDKVDRGREARKISKATGEQIRREYVPRSKHANQYVLAAKYGVVQSRVSQIIKGA</sequence>
<evidence type="ECO:0000313" key="2">
    <source>
        <dbReference type="EMBL" id="AJQ21060.1"/>
    </source>
</evidence>
<gene>
    <name evidence="2" type="ORF">SU503_21</name>
</gene>
<dbReference type="InterPro" id="IPR044925">
    <property type="entry name" value="His-Me_finger_sf"/>
</dbReference>
<feature type="domain" description="HNH nuclease" evidence="1">
    <location>
        <begin position="29"/>
        <end position="75"/>
    </location>
</feature>
<dbReference type="RefSeq" id="YP_009199905.1">
    <property type="nucleotide sequence ID" value="NC_028816.1"/>
</dbReference>
<dbReference type="KEGG" id="vg:26626953"/>
<evidence type="ECO:0000259" key="1">
    <source>
        <dbReference type="Pfam" id="PF13392"/>
    </source>
</evidence>
<dbReference type="Gene3D" id="3.90.75.10">
    <property type="entry name" value="Homing Intron 3 (I-ppo) Encoded Endonuclease, Chain A"/>
    <property type="match status" value="1"/>
</dbReference>
<dbReference type="SUPFAM" id="SSF54060">
    <property type="entry name" value="His-Me finger endonucleases"/>
    <property type="match status" value="1"/>
</dbReference>
<dbReference type="GO" id="GO:0004519">
    <property type="term" value="F:endonuclease activity"/>
    <property type="evidence" value="ECO:0007669"/>
    <property type="project" value="InterPro"/>
</dbReference>
<accession>A0A0C5PSM0</accession>
<dbReference type="Pfam" id="PF13392">
    <property type="entry name" value="HNH_3"/>
    <property type="match status" value="1"/>
</dbReference>
<keyword evidence="3" id="KW-1185">Reference proteome</keyword>
<protein>
    <recommendedName>
        <fullName evidence="1">HNH nuclease domain-containing protein</fullName>
    </recommendedName>
</protein>
<evidence type="ECO:0000313" key="3">
    <source>
        <dbReference type="Proteomes" id="UP000032400"/>
    </source>
</evidence>
<dbReference type="OrthoDB" id="21336at10239"/>
<dbReference type="InterPro" id="IPR003615">
    <property type="entry name" value="HNH_nuc"/>
</dbReference>
<reference evidence="2 3" key="1">
    <citation type="submission" date="2015-01" db="EMBL/GenBank/DDBJ databases">
        <title>A suggested new bacteriophage genus, Kp34likevirus, within the Autographivirinae subfamily of Podoviridae.</title>
        <authorList>
            <person name="Eriksson H."/>
            <person name="Maciejewska B."/>
            <person name="Latka A."/>
            <person name="Majkowska-Skrobek G."/>
            <person name="Hellstrand M."/>
            <person name="Melefors O."/>
            <person name="Wang J.-T."/>
            <person name="Kropinski A.M."/>
            <person name="Drulis-Kawa Z."/>
            <person name="Nilsson A.S."/>
        </authorList>
    </citation>
    <scope>NUCLEOTIDE SEQUENCE [LARGE SCALE GENOMIC DNA]</scope>
</reference>
<organism evidence="2 3">
    <name type="scientific">Klebsiella phage vB_KpnP_SU503</name>
    <dbReference type="NCBI Taxonomy" id="1610834"/>
    <lineage>
        <taxon>Viruses</taxon>
        <taxon>Duplodnaviria</taxon>
        <taxon>Heunggongvirae</taxon>
        <taxon>Uroviricota</taxon>
        <taxon>Caudoviricetes</taxon>
        <taxon>Autographivirales</taxon>
        <taxon>Autoscriptoviridae</taxon>
        <taxon>Slopekvirinae</taxon>
        <taxon>Drulisvirus</taxon>
        <taxon>Drulisvirus SU503</taxon>
    </lineage>
</organism>
<proteinExistence type="predicted"/>
<dbReference type="InterPro" id="IPR044930">
    <property type="entry name" value="Homing_endonuclease_His-Me"/>
</dbReference>
<dbReference type="Proteomes" id="UP000032400">
    <property type="component" value="Segment"/>
</dbReference>
<dbReference type="EMBL" id="KP708985">
    <property type="protein sequence ID" value="AJQ21060.1"/>
    <property type="molecule type" value="Genomic_DNA"/>
</dbReference>